<reference evidence="2 3" key="1">
    <citation type="submission" date="2024-09" db="EMBL/GenBank/DDBJ databases">
        <title>Draft genome sequences of 6 high pH adapted Marinobacter shengliensis sp. isolated from Mariana forearc serpentinite mud volcanoes.</title>
        <authorList>
            <person name="Elkassas S."/>
            <person name="Serres M."/>
            <person name="Michael N."/>
            <person name="Amina P."/>
            <person name="Teodora Z."/>
            <person name="Julie H."/>
        </authorList>
    </citation>
    <scope>NUCLEOTIDE SEQUENCE [LARGE SCALE GENOMIC DNA]</scope>
    <source>
        <strain evidence="2 3">EB4</strain>
    </source>
</reference>
<sequence length="226" mass="24748">MARLVSTTTGQHKSVRPETEVEIGKSGQNYFLSSEGVGLESFNIFNALAGIASVLGAVAVYQFKLSQSKKARADLLAQLDDAIAQEKKHSAGELFYLLHDLRMNFEDIQAICSDSRSAKIVHALRKTPGIVTHEKGQFQYSGLFQKVWVRRINKLAMRMLAYAMASIALASIVLMGFLDGAGALVLLVLVAPLAAFFSMQVKDIQHDNMVESLVSSDEPQSAFHTQ</sequence>
<feature type="transmembrane region" description="Helical" evidence="1">
    <location>
        <begin position="155"/>
        <end position="175"/>
    </location>
</feature>
<keyword evidence="1" id="KW-1133">Transmembrane helix</keyword>
<proteinExistence type="predicted"/>
<keyword evidence="1" id="KW-0812">Transmembrane</keyword>
<gene>
    <name evidence="2" type="ORF">ACE05E_19385</name>
</gene>
<dbReference type="EMBL" id="JBHFLD010000040">
    <property type="protein sequence ID" value="MFB2717642.1"/>
    <property type="molecule type" value="Genomic_DNA"/>
</dbReference>
<protein>
    <submittedName>
        <fullName evidence="2">Uncharacterized protein</fullName>
    </submittedName>
</protein>
<accession>A0ABV4WC51</accession>
<dbReference type="Proteomes" id="UP001576762">
    <property type="component" value="Unassembled WGS sequence"/>
</dbReference>
<name>A0ABV4WC51_9GAMM</name>
<evidence type="ECO:0000313" key="3">
    <source>
        <dbReference type="Proteomes" id="UP001576762"/>
    </source>
</evidence>
<feature type="transmembrane region" description="Helical" evidence="1">
    <location>
        <begin position="44"/>
        <end position="63"/>
    </location>
</feature>
<keyword evidence="1" id="KW-0472">Membrane</keyword>
<organism evidence="2 3">
    <name type="scientific">Marinobacter shengliensis</name>
    <dbReference type="NCBI Taxonomy" id="1389223"/>
    <lineage>
        <taxon>Bacteria</taxon>
        <taxon>Pseudomonadati</taxon>
        <taxon>Pseudomonadota</taxon>
        <taxon>Gammaproteobacteria</taxon>
        <taxon>Pseudomonadales</taxon>
        <taxon>Marinobacteraceae</taxon>
        <taxon>Marinobacter</taxon>
    </lineage>
</organism>
<evidence type="ECO:0000313" key="2">
    <source>
        <dbReference type="EMBL" id="MFB2717642.1"/>
    </source>
</evidence>
<dbReference type="RefSeq" id="WP_374815968.1">
    <property type="nucleotide sequence ID" value="NZ_JBHFLD010000040.1"/>
</dbReference>
<comment type="caution">
    <text evidence="2">The sequence shown here is derived from an EMBL/GenBank/DDBJ whole genome shotgun (WGS) entry which is preliminary data.</text>
</comment>
<evidence type="ECO:0000256" key="1">
    <source>
        <dbReference type="SAM" id="Phobius"/>
    </source>
</evidence>
<feature type="transmembrane region" description="Helical" evidence="1">
    <location>
        <begin position="181"/>
        <end position="199"/>
    </location>
</feature>
<keyword evidence="3" id="KW-1185">Reference proteome</keyword>